<evidence type="ECO:0000313" key="4">
    <source>
        <dbReference type="Proteomes" id="UP001148838"/>
    </source>
</evidence>
<evidence type="ECO:0000259" key="2">
    <source>
        <dbReference type="Pfam" id="PF03184"/>
    </source>
</evidence>
<gene>
    <name evidence="3" type="ORF">ANN_02653</name>
</gene>
<sequence length="310" mass="34135">MKMELMDGAPAGAIWGCHPSGWIQADLFKMWFDHFINFTKPTAEDPVLVLDGHYFHTRNIDLINKARENHIIIICLPPHSSHRMQSLNVCFMKPLKTYYAAEIETWLRNHLDRVVIPFVVAGLFCTACIRTATMETSVNAFRRTEENGTTPPDTDDAVETTGCQAGVSPSDIRPLPRIQPAASSSRRGSASVITSSPYKASLLKNQAKIRGKKKSGGGAVNGKGNGPARRLFIGKKKKATRPDQEETAKNLTQNTQTLLMVKTTTQSVYFVAVCFQLMYMGNSGYSVLCVIVGLTSTVELVTRHLCALSA</sequence>
<evidence type="ECO:0000256" key="1">
    <source>
        <dbReference type="SAM" id="MobiDB-lite"/>
    </source>
</evidence>
<accession>A0ABQ8TY07</accession>
<dbReference type="InterPro" id="IPR004875">
    <property type="entry name" value="DDE_SF_endonuclease_dom"/>
</dbReference>
<reference evidence="3 4" key="1">
    <citation type="journal article" date="2022" name="Allergy">
        <title>Genome assembly and annotation of Periplaneta americana reveal a comprehensive cockroach allergen profile.</title>
        <authorList>
            <person name="Wang L."/>
            <person name="Xiong Q."/>
            <person name="Saelim N."/>
            <person name="Wang L."/>
            <person name="Nong W."/>
            <person name="Wan A.T."/>
            <person name="Shi M."/>
            <person name="Liu X."/>
            <person name="Cao Q."/>
            <person name="Hui J.H.L."/>
            <person name="Sookrung N."/>
            <person name="Leung T.F."/>
            <person name="Tungtrongchitr A."/>
            <person name="Tsui S.K.W."/>
        </authorList>
    </citation>
    <scope>NUCLEOTIDE SEQUENCE [LARGE SCALE GENOMIC DNA]</scope>
    <source>
        <strain evidence="3">PWHHKU_190912</strain>
    </source>
</reference>
<dbReference type="EMBL" id="JAJSOF020000001">
    <property type="protein sequence ID" value="KAJ4451193.1"/>
    <property type="molecule type" value="Genomic_DNA"/>
</dbReference>
<feature type="domain" description="DDE-1" evidence="2">
    <location>
        <begin position="12"/>
        <end position="109"/>
    </location>
</feature>
<name>A0ABQ8TY07_PERAM</name>
<protein>
    <recommendedName>
        <fullName evidence="2">DDE-1 domain-containing protein</fullName>
    </recommendedName>
</protein>
<feature type="region of interest" description="Disordered" evidence="1">
    <location>
        <begin position="208"/>
        <end position="248"/>
    </location>
</feature>
<dbReference type="Proteomes" id="UP001148838">
    <property type="component" value="Unassembled WGS sequence"/>
</dbReference>
<comment type="caution">
    <text evidence="3">The sequence shown here is derived from an EMBL/GenBank/DDBJ whole genome shotgun (WGS) entry which is preliminary data.</text>
</comment>
<dbReference type="Pfam" id="PF03184">
    <property type="entry name" value="DDE_1"/>
    <property type="match status" value="1"/>
</dbReference>
<keyword evidence="4" id="KW-1185">Reference proteome</keyword>
<organism evidence="3 4">
    <name type="scientific">Periplaneta americana</name>
    <name type="common">American cockroach</name>
    <name type="synonym">Blatta americana</name>
    <dbReference type="NCBI Taxonomy" id="6978"/>
    <lineage>
        <taxon>Eukaryota</taxon>
        <taxon>Metazoa</taxon>
        <taxon>Ecdysozoa</taxon>
        <taxon>Arthropoda</taxon>
        <taxon>Hexapoda</taxon>
        <taxon>Insecta</taxon>
        <taxon>Pterygota</taxon>
        <taxon>Neoptera</taxon>
        <taxon>Polyneoptera</taxon>
        <taxon>Dictyoptera</taxon>
        <taxon>Blattodea</taxon>
        <taxon>Blattoidea</taxon>
        <taxon>Blattidae</taxon>
        <taxon>Blattinae</taxon>
        <taxon>Periplaneta</taxon>
    </lineage>
</organism>
<evidence type="ECO:0000313" key="3">
    <source>
        <dbReference type="EMBL" id="KAJ4451193.1"/>
    </source>
</evidence>
<feature type="region of interest" description="Disordered" evidence="1">
    <location>
        <begin position="142"/>
        <end position="193"/>
    </location>
</feature>
<feature type="compositionally biased region" description="Low complexity" evidence="1">
    <location>
        <begin position="181"/>
        <end position="193"/>
    </location>
</feature>
<proteinExistence type="predicted"/>
<feature type="compositionally biased region" description="Gly residues" evidence="1">
    <location>
        <begin position="216"/>
        <end position="225"/>
    </location>
</feature>